<dbReference type="PANTHER" id="PTHR43201:SF5">
    <property type="entry name" value="MEDIUM-CHAIN ACYL-COA LIGASE ACSF2, MITOCHONDRIAL"/>
    <property type="match status" value="1"/>
</dbReference>
<dbReference type="InterPro" id="IPR020845">
    <property type="entry name" value="AMP-binding_CS"/>
</dbReference>
<dbReference type="Gene3D" id="3.30.300.30">
    <property type="match status" value="1"/>
</dbReference>
<gene>
    <name evidence="4" type="ORF">VSS37_06590</name>
</gene>
<keyword evidence="2" id="KW-0436">Ligase</keyword>
<evidence type="ECO:0000256" key="1">
    <source>
        <dbReference type="ARBA" id="ARBA00006432"/>
    </source>
</evidence>
<proteinExistence type="inferred from homology"/>
<keyword evidence="5" id="KW-1185">Reference proteome</keyword>
<feature type="domain" description="AMP-dependent synthetase/ligase" evidence="3">
    <location>
        <begin position="8"/>
        <end position="104"/>
    </location>
</feature>
<dbReference type="Proteomes" id="UP001308005">
    <property type="component" value="Unassembled WGS sequence"/>
</dbReference>
<dbReference type="InterPro" id="IPR045851">
    <property type="entry name" value="AMP-bd_C_sf"/>
</dbReference>
<evidence type="ECO:0000256" key="2">
    <source>
        <dbReference type="ARBA" id="ARBA00022598"/>
    </source>
</evidence>
<comment type="similarity">
    <text evidence="1">Belongs to the ATP-dependent AMP-binding enzyme family.</text>
</comment>
<evidence type="ECO:0000259" key="3">
    <source>
        <dbReference type="Pfam" id="PF00501"/>
    </source>
</evidence>
<dbReference type="EMBL" id="JAYMYJ010000047">
    <property type="protein sequence ID" value="MEB4590639.1"/>
    <property type="molecule type" value="Genomic_DNA"/>
</dbReference>
<dbReference type="Pfam" id="PF00501">
    <property type="entry name" value="AMP-binding"/>
    <property type="match status" value="2"/>
</dbReference>
<accession>A0ABU6CV35</accession>
<dbReference type="InterPro" id="IPR000873">
    <property type="entry name" value="AMP-dep_synth/lig_dom"/>
</dbReference>
<dbReference type="InterPro" id="IPR042099">
    <property type="entry name" value="ANL_N_sf"/>
</dbReference>
<reference evidence="5" key="1">
    <citation type="submission" date="2023-07" db="EMBL/GenBank/DDBJ databases">
        <title>The carbon used by Thiothrix.</title>
        <authorList>
            <person name="Chen L."/>
        </authorList>
    </citation>
    <scope>NUCLEOTIDE SEQUENCE [LARGE SCALE GENOMIC DNA]</scope>
</reference>
<dbReference type="RefSeq" id="WP_324693997.1">
    <property type="nucleotide sequence ID" value="NZ_JAYMYJ010000047.1"/>
</dbReference>
<dbReference type="PROSITE" id="PS00455">
    <property type="entry name" value="AMP_BINDING"/>
    <property type="match status" value="1"/>
</dbReference>
<dbReference type="PANTHER" id="PTHR43201">
    <property type="entry name" value="ACYL-COA SYNTHETASE"/>
    <property type="match status" value="1"/>
</dbReference>
<organism evidence="4 5">
    <name type="scientific">Candidatus Thiothrix phosphatis</name>
    <dbReference type="NCBI Taxonomy" id="3112415"/>
    <lineage>
        <taxon>Bacteria</taxon>
        <taxon>Pseudomonadati</taxon>
        <taxon>Pseudomonadota</taxon>
        <taxon>Gammaproteobacteria</taxon>
        <taxon>Thiotrichales</taxon>
        <taxon>Thiotrichaceae</taxon>
        <taxon>Thiothrix</taxon>
    </lineage>
</organism>
<dbReference type="Pfam" id="PF23562">
    <property type="entry name" value="AMP-binding_C_3"/>
    <property type="match status" value="1"/>
</dbReference>
<comment type="caution">
    <text evidence="4">The sequence shown here is derived from an EMBL/GenBank/DDBJ whole genome shotgun (WGS) entry which is preliminary data.</text>
</comment>
<evidence type="ECO:0000313" key="5">
    <source>
        <dbReference type="Proteomes" id="UP001308005"/>
    </source>
</evidence>
<dbReference type="SUPFAM" id="SSF56801">
    <property type="entry name" value="Acetyl-CoA synthetase-like"/>
    <property type="match status" value="1"/>
</dbReference>
<dbReference type="Gene3D" id="3.40.50.12780">
    <property type="entry name" value="N-terminal domain of ligase-like"/>
    <property type="match status" value="1"/>
</dbReference>
<protein>
    <submittedName>
        <fullName evidence="4">AMP-binding protein</fullName>
    </submittedName>
</protein>
<evidence type="ECO:0000313" key="4">
    <source>
        <dbReference type="EMBL" id="MEB4590639.1"/>
    </source>
</evidence>
<name>A0ABU6CV35_9GAMM</name>
<sequence length="466" mass="50018">MSLLLETLRRHASARPEQIALSDDHRHITYAELPALVADKAEQLHDSHCRVLGIQADNSADWVLWDLATMAAGVTCVPLPDFFTRQQTAHVIQSAGIDHLVTAQGLEPTGITDAVEFPPETAKITFTSGTTGTPKGVCLSQHGVEQVAQSLLTVIGAQHAADHLSVLPLAILLENVAGVYSTLLAGARCHLYSLPQIGMGNPFQPDFHSLILNMTKHRITSAILVPELLRGLTWTLKQIEMRLPGLRFLAVGGSKVSPALLLQAQALGLPVYEGYGLSECGSVVSLNTPASAAIGSTGKVLPHIRLHCDNAGEIIIDNPALLGYLHGDRQTGAFATGDLGHLDANGFLHISGRRKNLLITSFGRNVSPEWVESALLNQPEIAQAVVYGDAQPWLGALLVPSAPQADLNAVVQRANASLPEYAKVRAFHPIAPLTPEDGMLTGTGRPRREAIANRYRDLIQQEEQQA</sequence>
<feature type="domain" description="AMP-dependent synthetase/ligase" evidence="3">
    <location>
        <begin position="120"/>
        <end position="308"/>
    </location>
</feature>